<dbReference type="PANTHER" id="PTHR47331">
    <property type="entry name" value="PHD-TYPE DOMAIN-CONTAINING PROTEIN"/>
    <property type="match status" value="1"/>
</dbReference>
<keyword evidence="1" id="KW-0695">RNA-directed DNA polymerase</keyword>
<comment type="caution">
    <text evidence="1">The sequence shown here is derived from an EMBL/GenBank/DDBJ whole genome shotgun (WGS) entry which is preliminary data.</text>
</comment>
<dbReference type="Proteomes" id="UP000886998">
    <property type="component" value="Unassembled WGS sequence"/>
</dbReference>
<dbReference type="OrthoDB" id="6454879at2759"/>
<keyword evidence="2" id="KW-1185">Reference proteome</keyword>
<sequence length="95" mass="11013">MSILREKFWILKSQKTVRDVVRRCVRCRRYSSKSLVSDPVSLPSDHVKDDYVFDVTGINLAGPLFTRDGGKVWIVLYTCAIYRAVHLELVEFIVH</sequence>
<name>A0A8X6XIK3_9ARAC</name>
<dbReference type="EMBL" id="BMAV01009522">
    <property type="protein sequence ID" value="GFY53844.1"/>
    <property type="molecule type" value="Genomic_DNA"/>
</dbReference>
<dbReference type="AlphaFoldDB" id="A0A8X6XIK3"/>
<accession>A0A8X6XIK3</accession>
<proteinExistence type="predicted"/>
<evidence type="ECO:0000313" key="2">
    <source>
        <dbReference type="Proteomes" id="UP000886998"/>
    </source>
</evidence>
<keyword evidence="1" id="KW-0548">Nucleotidyltransferase</keyword>
<reference evidence="1" key="1">
    <citation type="submission" date="2020-08" db="EMBL/GenBank/DDBJ databases">
        <title>Multicomponent nature underlies the extraordinary mechanical properties of spider dragline silk.</title>
        <authorList>
            <person name="Kono N."/>
            <person name="Nakamura H."/>
            <person name="Mori M."/>
            <person name="Yoshida Y."/>
            <person name="Ohtoshi R."/>
            <person name="Malay A.D."/>
            <person name="Moran D.A.P."/>
            <person name="Tomita M."/>
            <person name="Numata K."/>
            <person name="Arakawa K."/>
        </authorList>
    </citation>
    <scope>NUCLEOTIDE SEQUENCE</scope>
</reference>
<evidence type="ECO:0000313" key="1">
    <source>
        <dbReference type="EMBL" id="GFY53844.1"/>
    </source>
</evidence>
<keyword evidence="1" id="KW-0808">Transferase</keyword>
<gene>
    <name evidence="1" type="ORF">TNIN_362321</name>
</gene>
<organism evidence="1 2">
    <name type="scientific">Trichonephila inaurata madagascariensis</name>
    <dbReference type="NCBI Taxonomy" id="2747483"/>
    <lineage>
        <taxon>Eukaryota</taxon>
        <taxon>Metazoa</taxon>
        <taxon>Ecdysozoa</taxon>
        <taxon>Arthropoda</taxon>
        <taxon>Chelicerata</taxon>
        <taxon>Arachnida</taxon>
        <taxon>Araneae</taxon>
        <taxon>Araneomorphae</taxon>
        <taxon>Entelegynae</taxon>
        <taxon>Araneoidea</taxon>
        <taxon>Nephilidae</taxon>
        <taxon>Trichonephila</taxon>
        <taxon>Trichonephila inaurata</taxon>
    </lineage>
</organism>
<protein>
    <submittedName>
        <fullName evidence="1">Putative RNA-directed DNA polymerase from transposon X-element</fullName>
    </submittedName>
</protein>
<dbReference type="GO" id="GO:0003964">
    <property type="term" value="F:RNA-directed DNA polymerase activity"/>
    <property type="evidence" value="ECO:0007669"/>
    <property type="project" value="UniProtKB-KW"/>
</dbReference>
<dbReference type="PANTHER" id="PTHR47331:SF2">
    <property type="match status" value="1"/>
</dbReference>